<evidence type="ECO:0008006" key="3">
    <source>
        <dbReference type="Google" id="ProtNLM"/>
    </source>
</evidence>
<sequence>MLDVPELRLQIFRYLWISDVRPIRLVCKTWYPEADQVTWESIETLPPLLRLLPEDAWEQDMDTYSDMLAGSRSFPIAIRIKRALSPGDWAAVVERARFVKKYRASSMLKCGEDVFAAIVASPPPCVPLLSGLQTATLHFSYYRGRASFYKTFFDLLVPHIYITTLDCTADEELIPDPGVSLSRYSNLRSIRLNLEPGKYADSHTHIVPPWPTFVFDESHKPAQRYDVQFLRALERCPKLRDVNLKTDAQASLILLRTLSRNPTVQSLVLRYDADRGARYFAAELHSPSYSFPAFPALRELTIKGLKLADARRLLTSSSTRIPLEKIVIERHLYASRSDEFFIADKEELLDMLELVCTQLEGYRSLRVLRLEGNSTEAYPFTLRDLRPLSVFSEIREINLTMPLAPSLVDADCEIIAGWWPRLEVLMMGDEDIGDEGDAKCSLRGLLYIVARCPYLTDLHLPLDASVIPKVEPAPGDAHPPYQNLKLLYIGDAPIVDTEGVAQFLKTIFPRLRTLKYTWYGDHDDIDRRQAAWKRVVESVTGVAADDPLWL</sequence>
<proteinExistence type="predicted"/>
<name>A0A550BU87_9AGAR</name>
<protein>
    <recommendedName>
        <fullName evidence="3">F-box domain-containing protein</fullName>
    </recommendedName>
</protein>
<dbReference type="Proteomes" id="UP000320762">
    <property type="component" value="Unassembled WGS sequence"/>
</dbReference>
<dbReference type="OrthoDB" id="3255541at2759"/>
<comment type="caution">
    <text evidence="1">The sequence shown here is derived from an EMBL/GenBank/DDBJ whole genome shotgun (WGS) entry which is preliminary data.</text>
</comment>
<evidence type="ECO:0000313" key="2">
    <source>
        <dbReference type="Proteomes" id="UP000320762"/>
    </source>
</evidence>
<dbReference type="SUPFAM" id="SSF52047">
    <property type="entry name" value="RNI-like"/>
    <property type="match status" value="1"/>
</dbReference>
<accession>A0A550BU87</accession>
<dbReference type="Gene3D" id="3.80.10.10">
    <property type="entry name" value="Ribonuclease Inhibitor"/>
    <property type="match status" value="1"/>
</dbReference>
<gene>
    <name evidence="1" type="ORF">BD626DRAFT_576123</name>
</gene>
<dbReference type="EMBL" id="VDMD01000080">
    <property type="protein sequence ID" value="TRM56109.1"/>
    <property type="molecule type" value="Genomic_DNA"/>
</dbReference>
<keyword evidence="2" id="KW-1185">Reference proteome</keyword>
<dbReference type="InterPro" id="IPR032675">
    <property type="entry name" value="LRR_dom_sf"/>
</dbReference>
<reference evidence="1 2" key="1">
    <citation type="journal article" date="2019" name="New Phytol.">
        <title>Comparative genomics reveals unique wood-decay strategies and fruiting body development in the Schizophyllaceae.</title>
        <authorList>
            <person name="Almasi E."/>
            <person name="Sahu N."/>
            <person name="Krizsan K."/>
            <person name="Balint B."/>
            <person name="Kovacs G.M."/>
            <person name="Kiss B."/>
            <person name="Cseklye J."/>
            <person name="Drula E."/>
            <person name="Henrissat B."/>
            <person name="Nagy I."/>
            <person name="Chovatia M."/>
            <person name="Adam C."/>
            <person name="LaButti K."/>
            <person name="Lipzen A."/>
            <person name="Riley R."/>
            <person name="Grigoriev I.V."/>
            <person name="Nagy L.G."/>
        </authorList>
    </citation>
    <scope>NUCLEOTIDE SEQUENCE [LARGE SCALE GENOMIC DNA]</scope>
    <source>
        <strain evidence="1 2">NL-1724</strain>
    </source>
</reference>
<evidence type="ECO:0000313" key="1">
    <source>
        <dbReference type="EMBL" id="TRM56109.1"/>
    </source>
</evidence>
<dbReference type="AlphaFoldDB" id="A0A550BU87"/>
<organism evidence="1 2">
    <name type="scientific">Schizophyllum amplum</name>
    <dbReference type="NCBI Taxonomy" id="97359"/>
    <lineage>
        <taxon>Eukaryota</taxon>
        <taxon>Fungi</taxon>
        <taxon>Dikarya</taxon>
        <taxon>Basidiomycota</taxon>
        <taxon>Agaricomycotina</taxon>
        <taxon>Agaricomycetes</taxon>
        <taxon>Agaricomycetidae</taxon>
        <taxon>Agaricales</taxon>
        <taxon>Schizophyllaceae</taxon>
        <taxon>Schizophyllum</taxon>
    </lineage>
</organism>